<dbReference type="PANTHER" id="PTHR38686:SF1">
    <property type="entry name" value="APOLIPOPROTEIN N-ACYLTRANSFERASE"/>
    <property type="match status" value="1"/>
</dbReference>
<keyword evidence="5 10" id="KW-0812">Transmembrane</keyword>
<dbReference type="SUPFAM" id="SSF56317">
    <property type="entry name" value="Carbon-nitrogen hydrolase"/>
    <property type="match status" value="1"/>
</dbReference>
<feature type="transmembrane region" description="Helical" evidence="10">
    <location>
        <begin position="101"/>
        <end position="121"/>
    </location>
</feature>
<dbReference type="InterPro" id="IPR036526">
    <property type="entry name" value="C-N_Hydrolase_sf"/>
</dbReference>
<feature type="region of interest" description="Disordered" evidence="9">
    <location>
        <begin position="1"/>
        <end position="31"/>
    </location>
</feature>
<comment type="caution">
    <text evidence="12">The sequence shown here is derived from an EMBL/GenBank/DDBJ whole genome shotgun (WGS) entry which is preliminary data.</text>
</comment>
<evidence type="ECO:0000256" key="9">
    <source>
        <dbReference type="SAM" id="MobiDB-lite"/>
    </source>
</evidence>
<dbReference type="InterPro" id="IPR004563">
    <property type="entry name" value="Apolipo_AcylTrfase"/>
</dbReference>
<evidence type="ECO:0000256" key="10">
    <source>
        <dbReference type="SAM" id="Phobius"/>
    </source>
</evidence>
<sequence length="529" mass="56212">MPTPPSDTLGRPAGTAGTGAAAPPPPERPSRTRRHLWLAAGTALSLFAVHANWDIPLAAWLYAIPLLRFTRTGGPVAGAAWMLGVAALGLAFWFWQADVFSPPMLLLAAALALIEAAPFVLDRLAAPRLARRGALAATLVFPAATVAAEFLTATLSPLGTIYGVLGGTQHGSLPLIQIASVTGVYGVSFLVAWFAAVAAHVWETGFGAPRTRRLVVAYTAVLALVLTFGGARLAFAPPSSPTVRIAAVTLAQESWDTKVGAAFTEFDSLEAIVGADRARVREVFAPIHSELLRATEREARAGARLVVWSESAAHTREEDKGALLEQVAAVAREHGVYVQIGVSVYIQEEPHMRNETVLVTPEGETAWTYEKAHPIPVLEPYDAGPGDTPVADTPFGRLATAICYDVDFPQTLRQAGAQGAGIVLLPSNEWEGLRELHAERAVFRSVEGGYSLVRAVNRGQSTTVDHQGRVIAATDYFDTAEQVMVAEVPTGHVPTVYSRVGDLFSWLCLAGLLGLLVMAARARAPRHGG</sequence>
<keyword evidence="7 10" id="KW-0472">Membrane</keyword>
<feature type="transmembrane region" description="Helical" evidence="10">
    <location>
        <begin position="175"/>
        <end position="202"/>
    </location>
</feature>
<reference evidence="12" key="1">
    <citation type="submission" date="2021-10" db="EMBL/GenBank/DDBJ databases">
        <title>Streptomonospora sp. nov., isolated from mangrove soil.</title>
        <authorList>
            <person name="Chen X."/>
            <person name="Ge X."/>
            <person name="Liu W."/>
        </authorList>
    </citation>
    <scope>NUCLEOTIDE SEQUENCE</scope>
    <source>
        <strain evidence="12">S1-112</strain>
    </source>
</reference>
<accession>A0A9X3NJV4</accession>
<feature type="compositionally biased region" description="Low complexity" evidence="9">
    <location>
        <begin position="8"/>
        <end position="21"/>
    </location>
</feature>
<feature type="transmembrane region" description="Helical" evidence="10">
    <location>
        <begin position="76"/>
        <end position="95"/>
    </location>
</feature>
<feature type="transmembrane region" description="Helical" evidence="10">
    <location>
        <begin position="133"/>
        <end position="155"/>
    </location>
</feature>
<evidence type="ECO:0000313" key="12">
    <source>
        <dbReference type="EMBL" id="MDA0564340.1"/>
    </source>
</evidence>
<dbReference type="Proteomes" id="UP001140076">
    <property type="component" value="Unassembled WGS sequence"/>
</dbReference>
<evidence type="ECO:0000256" key="7">
    <source>
        <dbReference type="ARBA" id="ARBA00023136"/>
    </source>
</evidence>
<feature type="domain" description="CN hydrolase" evidence="11">
    <location>
        <begin position="269"/>
        <end position="490"/>
    </location>
</feature>
<keyword evidence="3" id="KW-1003">Cell membrane</keyword>
<dbReference type="Pfam" id="PF20154">
    <property type="entry name" value="LNT_N"/>
    <property type="match status" value="1"/>
</dbReference>
<evidence type="ECO:0000256" key="8">
    <source>
        <dbReference type="ARBA" id="ARBA00023315"/>
    </source>
</evidence>
<feature type="transmembrane region" description="Helical" evidence="10">
    <location>
        <begin position="214"/>
        <end position="235"/>
    </location>
</feature>
<dbReference type="PROSITE" id="PS50263">
    <property type="entry name" value="CN_HYDROLASE"/>
    <property type="match status" value="1"/>
</dbReference>
<evidence type="ECO:0000256" key="1">
    <source>
        <dbReference type="ARBA" id="ARBA00004651"/>
    </source>
</evidence>
<organism evidence="12 13">
    <name type="scientific">Streptomonospora mangrovi</name>
    <dbReference type="NCBI Taxonomy" id="2883123"/>
    <lineage>
        <taxon>Bacteria</taxon>
        <taxon>Bacillati</taxon>
        <taxon>Actinomycetota</taxon>
        <taxon>Actinomycetes</taxon>
        <taxon>Streptosporangiales</taxon>
        <taxon>Nocardiopsidaceae</taxon>
        <taxon>Streptomonospora</taxon>
    </lineage>
</organism>
<dbReference type="RefSeq" id="WP_270071625.1">
    <property type="nucleotide sequence ID" value="NZ_JAJAQC010000010.1"/>
</dbReference>
<evidence type="ECO:0000256" key="3">
    <source>
        <dbReference type="ARBA" id="ARBA00022475"/>
    </source>
</evidence>
<evidence type="ECO:0000256" key="6">
    <source>
        <dbReference type="ARBA" id="ARBA00022989"/>
    </source>
</evidence>
<gene>
    <name evidence="12" type="ORF">LG943_08375</name>
</gene>
<keyword evidence="4" id="KW-0808">Transferase</keyword>
<dbReference type="GO" id="GO:0016410">
    <property type="term" value="F:N-acyltransferase activity"/>
    <property type="evidence" value="ECO:0007669"/>
    <property type="project" value="InterPro"/>
</dbReference>
<evidence type="ECO:0000313" key="13">
    <source>
        <dbReference type="Proteomes" id="UP001140076"/>
    </source>
</evidence>
<dbReference type="GO" id="GO:0042158">
    <property type="term" value="P:lipoprotein biosynthetic process"/>
    <property type="evidence" value="ECO:0007669"/>
    <property type="project" value="InterPro"/>
</dbReference>
<keyword evidence="6 10" id="KW-1133">Transmembrane helix</keyword>
<proteinExistence type="inferred from homology"/>
<protein>
    <submittedName>
        <fullName evidence="12">Nitrilase</fullName>
    </submittedName>
</protein>
<comment type="subcellular location">
    <subcellularLocation>
        <location evidence="1">Cell membrane</location>
        <topology evidence="1">Multi-pass membrane protein</topology>
    </subcellularLocation>
</comment>
<evidence type="ECO:0000259" key="11">
    <source>
        <dbReference type="PROSITE" id="PS50263"/>
    </source>
</evidence>
<dbReference type="InterPro" id="IPR001110">
    <property type="entry name" value="UPF0012_CS"/>
</dbReference>
<dbReference type="PANTHER" id="PTHR38686">
    <property type="entry name" value="APOLIPOPROTEIN N-ACYLTRANSFERASE"/>
    <property type="match status" value="1"/>
</dbReference>
<evidence type="ECO:0000256" key="4">
    <source>
        <dbReference type="ARBA" id="ARBA00022679"/>
    </source>
</evidence>
<dbReference type="InterPro" id="IPR003010">
    <property type="entry name" value="C-N_Hydrolase"/>
</dbReference>
<keyword evidence="13" id="KW-1185">Reference proteome</keyword>
<dbReference type="Pfam" id="PF00795">
    <property type="entry name" value="CN_hydrolase"/>
    <property type="match status" value="1"/>
</dbReference>
<dbReference type="AlphaFoldDB" id="A0A9X3NJV4"/>
<comment type="similarity">
    <text evidence="2">Belongs to the carbon-nitrogen hydrolase superfamily. NIT1/NIT2 family.</text>
</comment>
<feature type="transmembrane region" description="Helical" evidence="10">
    <location>
        <begin position="36"/>
        <end position="64"/>
    </location>
</feature>
<dbReference type="PROSITE" id="PS01227">
    <property type="entry name" value="UPF0012"/>
    <property type="match status" value="1"/>
</dbReference>
<dbReference type="GO" id="GO:0005886">
    <property type="term" value="C:plasma membrane"/>
    <property type="evidence" value="ECO:0007669"/>
    <property type="project" value="UniProtKB-SubCell"/>
</dbReference>
<name>A0A9X3NJV4_9ACTN</name>
<evidence type="ECO:0000256" key="2">
    <source>
        <dbReference type="ARBA" id="ARBA00010613"/>
    </source>
</evidence>
<dbReference type="Gene3D" id="3.60.110.10">
    <property type="entry name" value="Carbon-nitrogen hydrolase"/>
    <property type="match status" value="1"/>
</dbReference>
<evidence type="ECO:0000256" key="5">
    <source>
        <dbReference type="ARBA" id="ARBA00022692"/>
    </source>
</evidence>
<keyword evidence="8" id="KW-0012">Acyltransferase</keyword>
<dbReference type="InterPro" id="IPR045378">
    <property type="entry name" value="LNT_N"/>
</dbReference>
<dbReference type="EMBL" id="JAJAQC010000010">
    <property type="protein sequence ID" value="MDA0564340.1"/>
    <property type="molecule type" value="Genomic_DNA"/>
</dbReference>